<proteinExistence type="predicted"/>
<dbReference type="SUPFAM" id="SSF56762">
    <property type="entry name" value="HydB/Nqo4-like"/>
    <property type="match status" value="1"/>
</dbReference>
<dbReference type="EMBL" id="JACZHT010000001">
    <property type="protein sequence ID" value="MBE1236488.1"/>
    <property type="molecule type" value="Genomic_DNA"/>
</dbReference>
<evidence type="ECO:0008006" key="3">
    <source>
        <dbReference type="Google" id="ProtNLM"/>
    </source>
</evidence>
<organism evidence="1 2">
    <name type="scientific">Phaeovibrio sulfidiphilus</name>
    <dbReference type="NCBI Taxonomy" id="1220600"/>
    <lineage>
        <taxon>Bacteria</taxon>
        <taxon>Pseudomonadati</taxon>
        <taxon>Pseudomonadota</taxon>
        <taxon>Alphaproteobacteria</taxon>
        <taxon>Rhodospirillales</taxon>
        <taxon>Rhodospirillaceae</taxon>
        <taxon>Phaeovibrio</taxon>
    </lineage>
</organism>
<evidence type="ECO:0000313" key="1">
    <source>
        <dbReference type="EMBL" id="MBE1236488.1"/>
    </source>
</evidence>
<name>A0A8J6YXK2_9PROT</name>
<dbReference type="RefSeq" id="WP_192533344.1">
    <property type="nucleotide sequence ID" value="NZ_JACZHT010000001.1"/>
</dbReference>
<evidence type="ECO:0000313" key="2">
    <source>
        <dbReference type="Proteomes" id="UP000631034"/>
    </source>
</evidence>
<dbReference type="AlphaFoldDB" id="A0A8J6YXK2"/>
<sequence length="363" mass="39816">MTQPPLVVRARYEGGCVSDISVTNSRPVVARLLSGCDAEGVPDLVGSLFVPCRNAHMAAASFAISAFRREVANIPDGIWLRLHVELFNETLHRLLISWPEVLGHPRMTETYAHLYRAAARTDMPSLMKQVGTPEVCALYESAPVDGSVFADRIAQLDAPWNLLADLMALEREQPPAGSAADLSFIPDGADAGRDAPGWLEESLCLCPTVPGTRIRPDSPAETGAFSRHSNKPLVLWLRKENLPLSARFACLVLDLHDWLRGLRDPQMDRFSGTVMPLNDEGVGLCRVETQRGALIHAVQLDDQGQVSRYGICAPTEWNFHPRGILRREALRLCGSPDNVEARLRALVLALDPCVEHSVVLEAA</sequence>
<protein>
    <recommendedName>
        <fullName evidence="3">Hydrogenase expression/formation protein HupK</fullName>
    </recommendedName>
</protein>
<accession>A0A8J6YXK2</accession>
<dbReference type="Gene3D" id="1.10.645.10">
    <property type="entry name" value="Cytochrome-c3 Hydrogenase, chain B"/>
    <property type="match status" value="1"/>
</dbReference>
<dbReference type="InterPro" id="IPR029014">
    <property type="entry name" value="NiFe-Hase_large"/>
</dbReference>
<keyword evidence="2" id="KW-1185">Reference proteome</keyword>
<gene>
    <name evidence="1" type="ORF">IHV25_02320</name>
</gene>
<dbReference type="Proteomes" id="UP000631034">
    <property type="component" value="Unassembled WGS sequence"/>
</dbReference>
<reference evidence="1" key="1">
    <citation type="submission" date="2020-10" db="EMBL/GenBank/DDBJ databases">
        <title>Genome sequence of the unusual species of purple photosynthetic bacteria, Phaeovibrio sulfidiphilus DSM 23193, type strain.</title>
        <authorList>
            <person name="Kyndt J.A."/>
            <person name="Meyer T.E."/>
        </authorList>
    </citation>
    <scope>NUCLEOTIDE SEQUENCE</scope>
    <source>
        <strain evidence="1">DSM 23193</strain>
    </source>
</reference>
<comment type="caution">
    <text evidence="1">The sequence shown here is derived from an EMBL/GenBank/DDBJ whole genome shotgun (WGS) entry which is preliminary data.</text>
</comment>